<gene>
    <name evidence="3" type="ORF">SPIL2461_LOCUS235</name>
</gene>
<protein>
    <submittedName>
        <fullName evidence="3">Uncharacterized protein</fullName>
    </submittedName>
</protein>
<keyword evidence="1" id="KW-0472">Membrane</keyword>
<organism evidence="3 4">
    <name type="scientific">Symbiodinium pilosum</name>
    <name type="common">Dinoflagellate</name>
    <dbReference type="NCBI Taxonomy" id="2952"/>
    <lineage>
        <taxon>Eukaryota</taxon>
        <taxon>Sar</taxon>
        <taxon>Alveolata</taxon>
        <taxon>Dinophyceae</taxon>
        <taxon>Suessiales</taxon>
        <taxon>Symbiodiniaceae</taxon>
        <taxon>Symbiodinium</taxon>
    </lineage>
</organism>
<keyword evidence="1" id="KW-1133">Transmembrane helix</keyword>
<feature type="signal peptide" evidence="2">
    <location>
        <begin position="1"/>
        <end position="18"/>
    </location>
</feature>
<keyword evidence="2" id="KW-0732">Signal</keyword>
<evidence type="ECO:0000256" key="2">
    <source>
        <dbReference type="SAM" id="SignalP"/>
    </source>
</evidence>
<name>A0A812ISB3_SYMPI</name>
<keyword evidence="1" id="KW-0812">Transmembrane</keyword>
<reference evidence="3" key="1">
    <citation type="submission" date="2021-02" db="EMBL/GenBank/DDBJ databases">
        <authorList>
            <person name="Dougan E. K."/>
            <person name="Rhodes N."/>
            <person name="Thang M."/>
            <person name="Chan C."/>
        </authorList>
    </citation>
    <scope>NUCLEOTIDE SEQUENCE</scope>
</reference>
<evidence type="ECO:0000256" key="1">
    <source>
        <dbReference type="SAM" id="Phobius"/>
    </source>
</evidence>
<proteinExistence type="predicted"/>
<dbReference type="AlphaFoldDB" id="A0A812ISB3"/>
<evidence type="ECO:0000313" key="4">
    <source>
        <dbReference type="Proteomes" id="UP000649617"/>
    </source>
</evidence>
<feature type="transmembrane region" description="Helical" evidence="1">
    <location>
        <begin position="163"/>
        <end position="188"/>
    </location>
</feature>
<accession>A0A812ISB3</accession>
<comment type="caution">
    <text evidence="3">The sequence shown here is derived from an EMBL/GenBank/DDBJ whole genome shotgun (WGS) entry which is preliminary data.</text>
</comment>
<dbReference type="Proteomes" id="UP000649617">
    <property type="component" value="Unassembled WGS sequence"/>
</dbReference>
<dbReference type="EMBL" id="CAJNIZ010000054">
    <property type="protein sequence ID" value="CAE7152317.1"/>
    <property type="molecule type" value="Genomic_DNA"/>
</dbReference>
<dbReference type="OrthoDB" id="424101at2759"/>
<sequence length="230" mass="24769">MIPLVVLLCGFVAEAGTGCYDVETHQCDCTVTEAQCHARQGTWTDGCRSCDAVTNEQHPQCQKQYSWGCFDTPSHACECTISERACDQLPNKTWTHECWSCCHGSSWGCFVPGNGPESGCHCDTYEGACTLAFPDATWSHQCFECETDSEREQSTSEASDDGIVIAVVVSVCVTCLLAAAVVGLCCLYRRMSKPKPVNEPYNSPQFNESDVVVGRAVPPANGAAGAKQTA</sequence>
<keyword evidence="4" id="KW-1185">Reference proteome</keyword>
<evidence type="ECO:0000313" key="3">
    <source>
        <dbReference type="EMBL" id="CAE7152317.1"/>
    </source>
</evidence>
<feature type="chain" id="PRO_5032301458" evidence="2">
    <location>
        <begin position="19"/>
        <end position="230"/>
    </location>
</feature>